<dbReference type="EMBL" id="KN832235">
    <property type="protein sequence ID" value="KIN93072.1"/>
    <property type="molecule type" value="Genomic_DNA"/>
</dbReference>
<name>A0A0C3I7C0_PISTI</name>
<keyword evidence="2" id="KW-1185">Reference proteome</keyword>
<dbReference type="Proteomes" id="UP000054217">
    <property type="component" value="Unassembled WGS sequence"/>
</dbReference>
<reference evidence="2" key="2">
    <citation type="submission" date="2015-01" db="EMBL/GenBank/DDBJ databases">
        <title>Evolutionary Origins and Diversification of the Mycorrhizal Mutualists.</title>
        <authorList>
            <consortium name="DOE Joint Genome Institute"/>
            <consortium name="Mycorrhizal Genomics Consortium"/>
            <person name="Kohler A."/>
            <person name="Kuo A."/>
            <person name="Nagy L.G."/>
            <person name="Floudas D."/>
            <person name="Copeland A."/>
            <person name="Barry K.W."/>
            <person name="Cichocki N."/>
            <person name="Veneault-Fourrey C."/>
            <person name="LaButti K."/>
            <person name="Lindquist E.A."/>
            <person name="Lipzen A."/>
            <person name="Lundell T."/>
            <person name="Morin E."/>
            <person name="Murat C."/>
            <person name="Riley R."/>
            <person name="Ohm R."/>
            <person name="Sun H."/>
            <person name="Tunlid A."/>
            <person name="Henrissat B."/>
            <person name="Grigoriev I.V."/>
            <person name="Hibbett D.S."/>
            <person name="Martin F."/>
        </authorList>
    </citation>
    <scope>NUCLEOTIDE SEQUENCE [LARGE SCALE GENOMIC DNA]</scope>
    <source>
        <strain evidence="2">Marx 270</strain>
    </source>
</reference>
<dbReference type="InParanoid" id="A0A0C3I7C0"/>
<dbReference type="STRING" id="870435.A0A0C3I7C0"/>
<dbReference type="HOGENOM" id="CLU_2284077_0_0_1"/>
<dbReference type="Gene3D" id="1.20.1270.60">
    <property type="entry name" value="Arfaptin homology (AH) domain/BAR domain"/>
    <property type="match status" value="1"/>
</dbReference>
<organism evidence="1 2">
    <name type="scientific">Pisolithus tinctorius Marx 270</name>
    <dbReference type="NCBI Taxonomy" id="870435"/>
    <lineage>
        <taxon>Eukaryota</taxon>
        <taxon>Fungi</taxon>
        <taxon>Dikarya</taxon>
        <taxon>Basidiomycota</taxon>
        <taxon>Agaricomycotina</taxon>
        <taxon>Agaricomycetes</taxon>
        <taxon>Agaricomycetidae</taxon>
        <taxon>Boletales</taxon>
        <taxon>Sclerodermatineae</taxon>
        <taxon>Pisolithaceae</taxon>
        <taxon>Pisolithus</taxon>
    </lineage>
</organism>
<dbReference type="InterPro" id="IPR027267">
    <property type="entry name" value="AH/BAR_dom_sf"/>
</dbReference>
<dbReference type="OrthoDB" id="3358861at2759"/>
<evidence type="ECO:0000313" key="1">
    <source>
        <dbReference type="EMBL" id="KIN93072.1"/>
    </source>
</evidence>
<protein>
    <submittedName>
        <fullName evidence="1">Uncharacterized protein</fullName>
    </submittedName>
</protein>
<gene>
    <name evidence="1" type="ORF">M404DRAFT_36428</name>
</gene>
<dbReference type="AlphaFoldDB" id="A0A0C3I7C0"/>
<evidence type="ECO:0000313" key="2">
    <source>
        <dbReference type="Proteomes" id="UP000054217"/>
    </source>
</evidence>
<reference evidence="1 2" key="1">
    <citation type="submission" date="2014-04" db="EMBL/GenBank/DDBJ databases">
        <authorList>
            <consortium name="DOE Joint Genome Institute"/>
            <person name="Kuo A."/>
            <person name="Kohler A."/>
            <person name="Costa M.D."/>
            <person name="Nagy L.G."/>
            <person name="Floudas D."/>
            <person name="Copeland A."/>
            <person name="Barry K.W."/>
            <person name="Cichocki N."/>
            <person name="Veneault-Fourrey C."/>
            <person name="LaButti K."/>
            <person name="Lindquist E.A."/>
            <person name="Lipzen A."/>
            <person name="Lundell T."/>
            <person name="Morin E."/>
            <person name="Murat C."/>
            <person name="Sun H."/>
            <person name="Tunlid A."/>
            <person name="Henrissat B."/>
            <person name="Grigoriev I.V."/>
            <person name="Hibbett D.S."/>
            <person name="Martin F."/>
            <person name="Nordberg H.P."/>
            <person name="Cantor M.N."/>
            <person name="Hua S.X."/>
        </authorList>
    </citation>
    <scope>NUCLEOTIDE SEQUENCE [LARGE SCALE GENOMIC DNA]</scope>
    <source>
        <strain evidence="1 2">Marx 270</strain>
    </source>
</reference>
<accession>A0A0C3I7C0</accession>
<proteinExistence type="predicted"/>
<sequence length="113" mass="12393">MVVHRPPDSRLLSNLIAHEKEYTKHFTSLFPLSHAALASLSAYSAASPSENPYSSTAAGSLAQVLAAIVDVLAGADDALQRYLHVVEKWREQLVLLKELEDDVGAILRDREIL</sequence>